<evidence type="ECO:0000313" key="3">
    <source>
        <dbReference type="Proteomes" id="UP001140949"/>
    </source>
</evidence>
<proteinExistence type="predicted"/>
<reference evidence="2" key="1">
    <citation type="journal article" date="2023" name="GigaByte">
        <title>Genome assembly of the bearded iris, Iris pallida Lam.</title>
        <authorList>
            <person name="Bruccoleri R.E."/>
            <person name="Oakeley E.J."/>
            <person name="Faust A.M.E."/>
            <person name="Altorfer M."/>
            <person name="Dessus-Babus S."/>
            <person name="Burckhardt D."/>
            <person name="Oertli M."/>
            <person name="Naumann U."/>
            <person name="Petersen F."/>
            <person name="Wong J."/>
        </authorList>
    </citation>
    <scope>NUCLEOTIDE SEQUENCE</scope>
    <source>
        <strain evidence="2">GSM-AAB239-AS_SAM_17_03QT</strain>
    </source>
</reference>
<dbReference type="Proteomes" id="UP001140949">
    <property type="component" value="Unassembled WGS sequence"/>
</dbReference>
<feature type="compositionally biased region" description="Basic and acidic residues" evidence="1">
    <location>
        <begin position="1"/>
        <end position="12"/>
    </location>
</feature>
<reference evidence="2" key="2">
    <citation type="submission" date="2023-04" db="EMBL/GenBank/DDBJ databases">
        <authorList>
            <person name="Bruccoleri R.E."/>
            <person name="Oakeley E.J."/>
            <person name="Faust A.-M."/>
            <person name="Dessus-Babus S."/>
            <person name="Altorfer M."/>
            <person name="Burckhardt D."/>
            <person name="Oertli M."/>
            <person name="Naumann U."/>
            <person name="Petersen F."/>
            <person name="Wong J."/>
        </authorList>
    </citation>
    <scope>NUCLEOTIDE SEQUENCE</scope>
    <source>
        <strain evidence="2">GSM-AAB239-AS_SAM_17_03QT</strain>
        <tissue evidence="2">Leaf</tissue>
    </source>
</reference>
<feature type="compositionally biased region" description="Basic and acidic residues" evidence="1">
    <location>
        <begin position="89"/>
        <end position="98"/>
    </location>
</feature>
<gene>
    <name evidence="2" type="ORF">M6B38_217965</name>
</gene>
<feature type="compositionally biased region" description="Low complexity" evidence="1">
    <location>
        <begin position="40"/>
        <end position="49"/>
    </location>
</feature>
<name>A0AAX6E0L4_IRIPA</name>
<feature type="region of interest" description="Disordered" evidence="1">
    <location>
        <begin position="1"/>
        <end position="49"/>
    </location>
</feature>
<protein>
    <submittedName>
        <fullName evidence="2">Uncharacterized protein</fullName>
    </submittedName>
</protein>
<evidence type="ECO:0000256" key="1">
    <source>
        <dbReference type="SAM" id="MobiDB-lite"/>
    </source>
</evidence>
<sequence length="98" mass="10610">MPSVKSTDEKNPLRSAQLRSLRTGEGGGRSQSSPEEARWATRPGDAGAAARRLDRQALAAWMSHRVRRQRRCLSRGSDEAVCGRSSSRRGKDGGASDS</sequence>
<comment type="caution">
    <text evidence="2">The sequence shown here is derived from an EMBL/GenBank/DDBJ whole genome shotgun (WGS) entry which is preliminary data.</text>
</comment>
<organism evidence="2 3">
    <name type="scientific">Iris pallida</name>
    <name type="common">Sweet iris</name>
    <dbReference type="NCBI Taxonomy" id="29817"/>
    <lineage>
        <taxon>Eukaryota</taxon>
        <taxon>Viridiplantae</taxon>
        <taxon>Streptophyta</taxon>
        <taxon>Embryophyta</taxon>
        <taxon>Tracheophyta</taxon>
        <taxon>Spermatophyta</taxon>
        <taxon>Magnoliopsida</taxon>
        <taxon>Liliopsida</taxon>
        <taxon>Asparagales</taxon>
        <taxon>Iridaceae</taxon>
        <taxon>Iridoideae</taxon>
        <taxon>Irideae</taxon>
        <taxon>Iris</taxon>
    </lineage>
</organism>
<dbReference type="EMBL" id="JANAVB010040818">
    <property type="protein sequence ID" value="KAJ6797584.1"/>
    <property type="molecule type" value="Genomic_DNA"/>
</dbReference>
<accession>A0AAX6E0L4</accession>
<dbReference type="AlphaFoldDB" id="A0AAX6E0L4"/>
<feature type="region of interest" description="Disordered" evidence="1">
    <location>
        <begin position="64"/>
        <end position="98"/>
    </location>
</feature>
<evidence type="ECO:0000313" key="2">
    <source>
        <dbReference type="EMBL" id="KAJ6797584.1"/>
    </source>
</evidence>
<keyword evidence="3" id="KW-1185">Reference proteome</keyword>
<feature type="compositionally biased region" description="Basic residues" evidence="1">
    <location>
        <begin position="64"/>
        <end position="73"/>
    </location>
</feature>